<comment type="caution">
    <text evidence="10">Lacks conserved residue(s) required for the propagation of feature annotation.</text>
</comment>
<feature type="binding site" evidence="10">
    <location>
        <position position="124"/>
    </location>
    <ligand>
        <name>K(+)</name>
        <dbReference type="ChEBI" id="CHEBI:29103"/>
    </ligand>
</feature>
<keyword evidence="9 10" id="KW-0413">Isomerase</keyword>
<keyword evidence="13" id="KW-1185">Reference proteome</keyword>
<feature type="binding site" evidence="10">
    <location>
        <position position="167"/>
    </location>
    <ligand>
        <name>K(+)</name>
        <dbReference type="ChEBI" id="CHEBI:29103"/>
    </ligand>
</feature>
<keyword evidence="7 10" id="KW-0630">Potassium</keyword>
<feature type="binding site" evidence="10">
    <location>
        <position position="164"/>
    </location>
    <ligand>
        <name>(6S)-NADPHX</name>
        <dbReference type="ChEBI" id="CHEBI:64076"/>
    </ligand>
</feature>
<evidence type="ECO:0000256" key="5">
    <source>
        <dbReference type="ARBA" id="ARBA00022741"/>
    </source>
</evidence>
<evidence type="ECO:0000259" key="11">
    <source>
        <dbReference type="PROSITE" id="PS51385"/>
    </source>
</evidence>
<evidence type="ECO:0000256" key="4">
    <source>
        <dbReference type="ARBA" id="ARBA00022723"/>
    </source>
</evidence>
<proteinExistence type="inferred from homology"/>
<evidence type="ECO:0000313" key="13">
    <source>
        <dbReference type="Proteomes" id="UP000005713"/>
    </source>
</evidence>
<dbReference type="GO" id="GO:0052856">
    <property type="term" value="F:NAD(P)HX epimerase activity"/>
    <property type="evidence" value="ECO:0007669"/>
    <property type="project" value="UniProtKB-UniRule"/>
</dbReference>
<comment type="similarity">
    <text evidence="10">Belongs to the NnrE/AIBP family.</text>
</comment>
<feature type="binding site" evidence="10">
    <location>
        <begin position="58"/>
        <end position="62"/>
    </location>
    <ligand>
        <name>(6S)-NADPHX</name>
        <dbReference type="ChEBI" id="CHEBI:64076"/>
    </ligand>
</feature>
<evidence type="ECO:0000256" key="2">
    <source>
        <dbReference type="ARBA" id="ARBA00000909"/>
    </source>
</evidence>
<keyword evidence="6 10" id="KW-0521">NADP</keyword>
<evidence type="ECO:0000256" key="10">
    <source>
        <dbReference type="HAMAP-Rule" id="MF_01966"/>
    </source>
</evidence>
<evidence type="ECO:0000313" key="12">
    <source>
        <dbReference type="EMBL" id="EBA09820.1"/>
    </source>
</evidence>
<reference evidence="12 13" key="1">
    <citation type="submission" date="2006-06" db="EMBL/GenBank/DDBJ databases">
        <authorList>
            <person name="Moran M.A."/>
            <person name="Ferriera S."/>
            <person name="Johnson J."/>
            <person name="Kravitz S."/>
            <person name="Beeson K."/>
            <person name="Sutton G."/>
            <person name="Rogers Y.-H."/>
            <person name="Friedman R."/>
            <person name="Frazier M."/>
            <person name="Venter J.C."/>
        </authorList>
    </citation>
    <scope>NUCLEOTIDE SEQUENCE [LARGE SCALE GENOMIC DNA]</scope>
    <source>
        <strain evidence="12 13">E-37</strain>
    </source>
</reference>
<keyword evidence="8 10" id="KW-0520">NAD</keyword>
<organism evidence="12 13">
    <name type="scientific">Sagittula stellata (strain ATCC 700073 / DSM 11524 / E-37)</name>
    <dbReference type="NCBI Taxonomy" id="388399"/>
    <lineage>
        <taxon>Bacteria</taxon>
        <taxon>Pseudomonadati</taxon>
        <taxon>Pseudomonadota</taxon>
        <taxon>Alphaproteobacteria</taxon>
        <taxon>Rhodobacterales</taxon>
        <taxon>Roseobacteraceae</taxon>
        <taxon>Sagittula</taxon>
    </lineage>
</organism>
<dbReference type="Gene3D" id="3.40.50.10260">
    <property type="entry name" value="YjeF N-terminal domain"/>
    <property type="match status" value="1"/>
</dbReference>
<dbReference type="eggNOG" id="COG0062">
    <property type="taxonomic scope" value="Bacteria"/>
</dbReference>
<evidence type="ECO:0000256" key="7">
    <source>
        <dbReference type="ARBA" id="ARBA00022958"/>
    </source>
</evidence>
<evidence type="ECO:0000256" key="8">
    <source>
        <dbReference type="ARBA" id="ARBA00023027"/>
    </source>
</evidence>
<dbReference type="Proteomes" id="UP000005713">
    <property type="component" value="Unassembled WGS sequence"/>
</dbReference>
<sequence>MTELVTAEEMRALERAAMDSGRVTGLELMERAGRGVAEAIRAHWPDARRAVVLCGPGNNGGDGFVVARHLSDAGWQVDVLFHGDVRRLPPDALANHDRWAAMGAVEPLTLRAVKRTGAADVLVDAIFGIGLSRRASGELERVLCHLAGYGGDRAFLQPKLVAVDVPSGLDADSGEIPGKGALEWAPPCPFCALTVTFHRAKPGHCRAEGPEHCGKLIVKDIGL</sequence>
<name>A3JZB7_SAGS3</name>
<dbReference type="InterPro" id="IPR004443">
    <property type="entry name" value="YjeF_N_dom"/>
</dbReference>
<evidence type="ECO:0000256" key="9">
    <source>
        <dbReference type="ARBA" id="ARBA00023235"/>
    </source>
</evidence>
<evidence type="ECO:0000256" key="1">
    <source>
        <dbReference type="ARBA" id="ARBA00000013"/>
    </source>
</evidence>
<feature type="binding site" evidence="10">
    <location>
        <begin position="128"/>
        <end position="134"/>
    </location>
    <ligand>
        <name>(6S)-NADPHX</name>
        <dbReference type="ChEBI" id="CHEBI:64076"/>
    </ligand>
</feature>
<dbReference type="InterPro" id="IPR036652">
    <property type="entry name" value="YjeF_N_dom_sf"/>
</dbReference>
<dbReference type="Pfam" id="PF03853">
    <property type="entry name" value="YjeF_N"/>
    <property type="match status" value="1"/>
</dbReference>
<dbReference type="PANTHER" id="PTHR13232">
    <property type="entry name" value="NAD(P)H-HYDRATE EPIMERASE"/>
    <property type="match status" value="1"/>
</dbReference>
<dbReference type="PANTHER" id="PTHR13232:SF10">
    <property type="entry name" value="NAD(P)H-HYDRATE EPIMERASE"/>
    <property type="match status" value="1"/>
</dbReference>
<evidence type="ECO:0000256" key="6">
    <source>
        <dbReference type="ARBA" id="ARBA00022857"/>
    </source>
</evidence>
<gene>
    <name evidence="10" type="primary">nnrE</name>
    <name evidence="12" type="ORF">SSE37_08428</name>
</gene>
<dbReference type="InterPro" id="IPR032976">
    <property type="entry name" value="YJEFN_prot_NAXE-like"/>
</dbReference>
<feature type="domain" description="YjeF N-terminal" evidence="11">
    <location>
        <begin position="10"/>
        <end position="223"/>
    </location>
</feature>
<dbReference type="EMBL" id="AAYA01000002">
    <property type="protein sequence ID" value="EBA09820.1"/>
    <property type="molecule type" value="Genomic_DNA"/>
</dbReference>
<comment type="cofactor">
    <cofactor evidence="10">
        <name>K(+)</name>
        <dbReference type="ChEBI" id="CHEBI:29103"/>
    </cofactor>
    <text evidence="10">Binds 1 potassium ion per subunit.</text>
</comment>
<comment type="function">
    <text evidence="10">Catalyzes the epimerization of the S- and R-forms of NAD(P)HX, a damaged form of NAD(P)H that is a result of enzymatic or heat-dependent hydration. This is a prerequisite for the S-specific NAD(P)H-hydrate dehydratase to allow the repair of both epimers of NAD(P)HX.</text>
</comment>
<comment type="catalytic activity">
    <reaction evidence="2 10">
        <text>(6R)-NADPHX = (6S)-NADPHX</text>
        <dbReference type="Rhea" id="RHEA:32227"/>
        <dbReference type="ChEBI" id="CHEBI:64076"/>
        <dbReference type="ChEBI" id="CHEBI:64077"/>
        <dbReference type="EC" id="5.1.99.6"/>
    </reaction>
</comment>
<evidence type="ECO:0000256" key="3">
    <source>
        <dbReference type="ARBA" id="ARBA00012228"/>
    </source>
</evidence>
<dbReference type="NCBIfam" id="TIGR00197">
    <property type="entry name" value="yjeF_nterm"/>
    <property type="match status" value="1"/>
</dbReference>
<dbReference type="PROSITE" id="PS51385">
    <property type="entry name" value="YJEF_N"/>
    <property type="match status" value="1"/>
</dbReference>
<dbReference type="SUPFAM" id="SSF64153">
    <property type="entry name" value="YjeF N-terminal domain-like"/>
    <property type="match status" value="1"/>
</dbReference>
<dbReference type="GO" id="GO:0046872">
    <property type="term" value="F:metal ion binding"/>
    <property type="evidence" value="ECO:0007669"/>
    <property type="project" value="UniProtKB-KW"/>
</dbReference>
<comment type="caution">
    <text evidence="12">The sequence shown here is derived from an EMBL/GenBank/DDBJ whole genome shotgun (WGS) entry which is preliminary data.</text>
</comment>
<dbReference type="HAMAP" id="MF_01966">
    <property type="entry name" value="NADHX_epimerase"/>
    <property type="match status" value="1"/>
</dbReference>
<keyword evidence="5 10" id="KW-0547">Nucleotide-binding</keyword>
<dbReference type="AlphaFoldDB" id="A3JZB7"/>
<dbReference type="GO" id="GO:0000166">
    <property type="term" value="F:nucleotide binding"/>
    <property type="evidence" value="ECO:0007669"/>
    <property type="project" value="UniProtKB-KW"/>
</dbReference>
<feature type="binding site" evidence="10">
    <location>
        <position position="59"/>
    </location>
    <ligand>
        <name>K(+)</name>
        <dbReference type="ChEBI" id="CHEBI:29103"/>
    </ligand>
</feature>
<comment type="catalytic activity">
    <reaction evidence="1 10">
        <text>(6R)-NADHX = (6S)-NADHX</text>
        <dbReference type="Rhea" id="RHEA:32215"/>
        <dbReference type="ChEBI" id="CHEBI:64074"/>
        <dbReference type="ChEBI" id="CHEBI:64075"/>
        <dbReference type="EC" id="5.1.99.6"/>
    </reaction>
</comment>
<dbReference type="EC" id="5.1.99.6" evidence="3 10"/>
<accession>A3JZB7</accession>
<keyword evidence="4 10" id="KW-0479">Metal-binding</keyword>
<protein>
    <recommendedName>
        <fullName evidence="3 10">NAD(P)H-hydrate epimerase</fullName>
        <ecNumber evidence="3 10">5.1.99.6</ecNumber>
    </recommendedName>
    <alternativeName>
        <fullName evidence="10">NAD(P)HX epimerase</fullName>
    </alternativeName>
</protein>